<keyword evidence="8 11" id="KW-0333">Golgi apparatus</keyword>
<dbReference type="GO" id="GO:0017119">
    <property type="term" value="C:Golgi transport complex"/>
    <property type="evidence" value="ECO:0007669"/>
    <property type="project" value="UniProtKB-UniRule"/>
</dbReference>
<keyword evidence="9 11" id="KW-0472">Membrane</keyword>
<keyword evidence="6 11" id="KW-0813">Transport</keyword>
<evidence type="ECO:0000256" key="1">
    <source>
        <dbReference type="ARBA" id="ARBA00003627"/>
    </source>
</evidence>
<feature type="domain" description="Conserved Oligomeric Golgi complex subunit 6 C-terminal" evidence="14">
    <location>
        <begin position="196"/>
        <end position="644"/>
    </location>
</feature>
<dbReference type="GO" id="GO:0006891">
    <property type="term" value="P:intra-Golgi vesicle-mediated transport"/>
    <property type="evidence" value="ECO:0007669"/>
    <property type="project" value="UniProtKB-UniRule"/>
</dbReference>
<evidence type="ECO:0000256" key="5">
    <source>
        <dbReference type="ARBA" id="ARBA00020973"/>
    </source>
</evidence>
<gene>
    <name evidence="15" type="primary">cog6</name>
</gene>
<dbReference type="Ensembl" id="ENSSANT00000033786.1">
    <property type="protein sequence ID" value="ENSSANP00000031735.1"/>
    <property type="gene ID" value="ENSSANG00000016078.1"/>
</dbReference>
<evidence type="ECO:0000256" key="4">
    <source>
        <dbReference type="ARBA" id="ARBA00011166"/>
    </source>
</evidence>
<organism evidence="15 16">
    <name type="scientific">Sinocyclocheilus anshuiensis</name>
    <dbReference type="NCBI Taxonomy" id="1608454"/>
    <lineage>
        <taxon>Eukaryota</taxon>
        <taxon>Metazoa</taxon>
        <taxon>Chordata</taxon>
        <taxon>Craniata</taxon>
        <taxon>Vertebrata</taxon>
        <taxon>Euteleostomi</taxon>
        <taxon>Actinopterygii</taxon>
        <taxon>Neopterygii</taxon>
        <taxon>Teleostei</taxon>
        <taxon>Ostariophysi</taxon>
        <taxon>Cypriniformes</taxon>
        <taxon>Cyprinidae</taxon>
        <taxon>Cyprininae</taxon>
        <taxon>Sinocyclocheilus</taxon>
    </lineage>
</organism>
<dbReference type="Proteomes" id="UP000472260">
    <property type="component" value="Unassembled WGS sequence"/>
</dbReference>
<comment type="similarity">
    <text evidence="3 11">Belongs to the COG6 family.</text>
</comment>
<keyword evidence="16" id="KW-1185">Reference proteome</keyword>
<feature type="domain" description="Conserved oligomeric complex COG6 N-terminal" evidence="13">
    <location>
        <begin position="22"/>
        <end position="134"/>
    </location>
</feature>
<protein>
    <recommendedName>
        <fullName evidence="5 11">Conserved oligomeric Golgi complex subunit 6</fullName>
        <shortName evidence="11">COG complex subunit 6</shortName>
    </recommendedName>
    <alternativeName>
        <fullName evidence="10 11">Component of oligomeric Golgi complex 6</fullName>
    </alternativeName>
</protein>
<keyword evidence="12" id="KW-0175">Coiled coil</keyword>
<dbReference type="Pfam" id="PF06419">
    <property type="entry name" value="COG6_N"/>
    <property type="match status" value="1"/>
</dbReference>
<reference evidence="15" key="2">
    <citation type="submission" date="2025-09" db="UniProtKB">
        <authorList>
            <consortium name="Ensembl"/>
        </authorList>
    </citation>
    <scope>IDENTIFICATION</scope>
</reference>
<evidence type="ECO:0000259" key="13">
    <source>
        <dbReference type="Pfam" id="PF06419"/>
    </source>
</evidence>
<comment type="function">
    <text evidence="1 11">Required for normal Golgi function.</text>
</comment>
<dbReference type="InterPro" id="IPR048369">
    <property type="entry name" value="COG6_C"/>
</dbReference>
<proteinExistence type="inferred from homology"/>
<comment type="subunit">
    <text evidence="4">Component of the conserved oligomeric Golgi complex which is composed of eight different subunits and is required for normal Golgi morphology and localization.</text>
</comment>
<feature type="coiled-coil region" evidence="12">
    <location>
        <begin position="70"/>
        <end position="97"/>
    </location>
</feature>
<evidence type="ECO:0000256" key="7">
    <source>
        <dbReference type="ARBA" id="ARBA00022927"/>
    </source>
</evidence>
<keyword evidence="7 11" id="KW-0653">Protein transport</keyword>
<evidence type="ECO:0000256" key="6">
    <source>
        <dbReference type="ARBA" id="ARBA00022448"/>
    </source>
</evidence>
<reference evidence="15" key="1">
    <citation type="submission" date="2025-08" db="UniProtKB">
        <authorList>
            <consortium name="Ensembl"/>
        </authorList>
    </citation>
    <scope>IDENTIFICATION</scope>
</reference>
<dbReference type="Pfam" id="PF20653">
    <property type="entry name" value="COG6_C"/>
    <property type="match status" value="1"/>
</dbReference>
<dbReference type="InterPro" id="IPR048368">
    <property type="entry name" value="COG6_N"/>
</dbReference>
<evidence type="ECO:0000256" key="8">
    <source>
        <dbReference type="ARBA" id="ARBA00023034"/>
    </source>
</evidence>
<comment type="subcellular location">
    <subcellularLocation>
        <location evidence="2 11">Golgi apparatus membrane</location>
        <topology evidence="2 11">Peripheral membrane protein</topology>
    </subcellularLocation>
</comment>
<accession>A0A671MIT5</accession>
<dbReference type="GO" id="GO:0000139">
    <property type="term" value="C:Golgi membrane"/>
    <property type="evidence" value="ECO:0007669"/>
    <property type="project" value="UniProtKB-SubCell"/>
</dbReference>
<dbReference type="SMART" id="SM01087">
    <property type="entry name" value="COG6"/>
    <property type="match status" value="1"/>
</dbReference>
<evidence type="ECO:0000256" key="3">
    <source>
        <dbReference type="ARBA" id="ARBA00011023"/>
    </source>
</evidence>
<evidence type="ECO:0000256" key="12">
    <source>
        <dbReference type="SAM" id="Coils"/>
    </source>
</evidence>
<evidence type="ECO:0000256" key="9">
    <source>
        <dbReference type="ARBA" id="ARBA00023136"/>
    </source>
</evidence>
<evidence type="ECO:0000259" key="14">
    <source>
        <dbReference type="Pfam" id="PF20653"/>
    </source>
</evidence>
<evidence type="ECO:0000256" key="11">
    <source>
        <dbReference type="RuleBase" id="RU365075"/>
    </source>
</evidence>
<evidence type="ECO:0000313" key="15">
    <source>
        <dbReference type="Ensembl" id="ENSSANP00000031735.1"/>
    </source>
</evidence>
<dbReference type="GO" id="GO:0015031">
    <property type="term" value="P:protein transport"/>
    <property type="evidence" value="ECO:0007669"/>
    <property type="project" value="UniProtKB-KW"/>
</dbReference>
<dbReference type="PANTHER" id="PTHR21506:SF0">
    <property type="entry name" value="CONSERVED OLIGOMERIC GOLGI COMPLEX SUBUNIT 6"/>
    <property type="match status" value="1"/>
</dbReference>
<evidence type="ECO:0000256" key="2">
    <source>
        <dbReference type="ARBA" id="ARBA00004395"/>
    </source>
</evidence>
<evidence type="ECO:0000256" key="10">
    <source>
        <dbReference type="ARBA" id="ARBA00031348"/>
    </source>
</evidence>
<dbReference type="PANTHER" id="PTHR21506">
    <property type="entry name" value="COMPONENT OF OLIGOMERIC GOLGI COMPLEX 6"/>
    <property type="match status" value="1"/>
</dbReference>
<dbReference type="AlphaFoldDB" id="A0A671MIT5"/>
<dbReference type="InterPro" id="IPR010490">
    <property type="entry name" value="COG6"/>
</dbReference>
<evidence type="ECO:0000313" key="16">
    <source>
        <dbReference type="Proteomes" id="UP000472260"/>
    </source>
</evidence>
<sequence length="645" mass="72790">NIICKKCFLSIRSEMLEALKSLSVFFTENSLRTRRNLRGDIERRSLSINEEFVRIFKEVKEELESVHEDVQAMSSCCEEMTNRLKAAKEQTQDLIVKTNKLQGENHQLEVRAQVAQAFLSKFQLSTTEMATLRSARDGPITEEFFRALNCVKNIHEDVKVLLRTNQQTAGLEIYFIKKIQENIKNNNLGSCRLFMLEIMEQMAVLQETAYEQLYRWAQSECCRGLTQETCDIPPVLSQAMESLQDRPVLYKYTLDEFGTARRSAVVRGFIDALTRGGPGGTPRPIEMHSHDPMRYVGDMLAWLHQATASEKEHLEALLKQVTVQGVEENMQEVVGHITEGVCRPLKVRIEQVIIAEPGAVLLYKLSNLLKFYHHTISGIMGTSVSSLLMTIDEMHMLSKKMFFNSLSLHASRLMDKVELPPPDLGPTASLTQTLSLLREVLASHDSSVLPLDARQADFAQVLSCILDPLLQLCTVSASNLGTADMATYMVNSLYMMKTTLALFEFTDKRLEMLEFQIEAHLDTLINEQASFVLTRAGLSHIYSCVQQHTTEQGPLANLPGMDCTSLKTAMVQFDRYLASPDTLVMPQLNFLLSAAIKDQIFKQSTELVCHAYGEVYKGVTNPTNGYKEAELVLHRSPQQVQTLLS</sequence>
<name>A0A671MIT5_9TELE</name>